<evidence type="ECO:0000256" key="2">
    <source>
        <dbReference type="ARBA" id="ARBA00019014"/>
    </source>
</evidence>
<comment type="similarity">
    <text evidence="1">Belongs to the CutC family.</text>
</comment>
<sequence>MALLEVVAMNEVDAEEAEAGGADRIVAVAERQSGGLSPDPKTVAAMRKTTSLPIRVMLRAKSGFRTTEPELDRLCRAACAHASAGANGFVFGFLHADGTVDLSAAARLADAVLPLPWTFHRAIDHTVDPEAAWRAIRVLRGLDSVLCAGAAGGVEPGIDALVRRAACEARLMLVGGGLRRRHVAALAAAGVRAFQVGDAVRPAAAGQAPVDAARVREWRTLVDAAAEP</sequence>
<dbReference type="SUPFAM" id="SSF110395">
    <property type="entry name" value="CutC-like"/>
    <property type="match status" value="1"/>
</dbReference>
<dbReference type="Pfam" id="PF03932">
    <property type="entry name" value="CutC"/>
    <property type="match status" value="1"/>
</dbReference>
<comment type="caution">
    <text evidence="3">The sequence shown here is derived from an EMBL/GenBank/DDBJ whole genome shotgun (WGS) entry which is preliminary data.</text>
</comment>
<name>A0ABP8U8X3_9ACTN</name>
<evidence type="ECO:0000313" key="3">
    <source>
        <dbReference type="EMBL" id="GAA4625515.1"/>
    </source>
</evidence>
<dbReference type="RefSeq" id="WP_345431364.1">
    <property type="nucleotide sequence ID" value="NZ_BAABHK010000003.1"/>
</dbReference>
<accession>A0ABP8U8X3</accession>
<protein>
    <recommendedName>
        <fullName evidence="2">Copper homeostasis protein cutC homolog</fullName>
    </recommendedName>
</protein>
<proteinExistence type="inferred from homology"/>
<dbReference type="InterPro" id="IPR005627">
    <property type="entry name" value="CutC-like"/>
</dbReference>
<evidence type="ECO:0000313" key="4">
    <source>
        <dbReference type="Proteomes" id="UP001501442"/>
    </source>
</evidence>
<organism evidence="3 4">
    <name type="scientific">Actinoallomurus vinaceus</name>
    <dbReference type="NCBI Taxonomy" id="1080074"/>
    <lineage>
        <taxon>Bacteria</taxon>
        <taxon>Bacillati</taxon>
        <taxon>Actinomycetota</taxon>
        <taxon>Actinomycetes</taxon>
        <taxon>Streptosporangiales</taxon>
        <taxon>Thermomonosporaceae</taxon>
        <taxon>Actinoallomurus</taxon>
    </lineage>
</organism>
<dbReference type="PANTHER" id="PTHR12598">
    <property type="entry name" value="COPPER HOMEOSTASIS PROTEIN CUTC"/>
    <property type="match status" value="1"/>
</dbReference>
<reference evidence="4" key="1">
    <citation type="journal article" date="2019" name="Int. J. Syst. Evol. Microbiol.">
        <title>The Global Catalogue of Microorganisms (GCM) 10K type strain sequencing project: providing services to taxonomists for standard genome sequencing and annotation.</title>
        <authorList>
            <consortium name="The Broad Institute Genomics Platform"/>
            <consortium name="The Broad Institute Genome Sequencing Center for Infectious Disease"/>
            <person name="Wu L."/>
            <person name="Ma J."/>
        </authorList>
    </citation>
    <scope>NUCLEOTIDE SEQUENCE [LARGE SCALE GENOMIC DNA]</scope>
    <source>
        <strain evidence="4">JCM 17939</strain>
    </source>
</reference>
<evidence type="ECO:0000256" key="1">
    <source>
        <dbReference type="ARBA" id="ARBA00007768"/>
    </source>
</evidence>
<dbReference type="InterPro" id="IPR036822">
    <property type="entry name" value="CutC-like_dom_sf"/>
</dbReference>
<keyword evidence="4" id="KW-1185">Reference proteome</keyword>
<dbReference type="EMBL" id="BAABHK010000003">
    <property type="protein sequence ID" value="GAA4625515.1"/>
    <property type="molecule type" value="Genomic_DNA"/>
</dbReference>
<dbReference type="Gene3D" id="3.20.20.380">
    <property type="entry name" value="Copper homeostasis (CutC) domain"/>
    <property type="match status" value="1"/>
</dbReference>
<dbReference type="Proteomes" id="UP001501442">
    <property type="component" value="Unassembled WGS sequence"/>
</dbReference>
<gene>
    <name evidence="3" type="ORF">GCM10023196_029980</name>
</gene>
<dbReference type="PANTHER" id="PTHR12598:SF0">
    <property type="entry name" value="COPPER HOMEOSTASIS PROTEIN CUTC HOMOLOG"/>
    <property type="match status" value="1"/>
</dbReference>